<organism evidence="2">
    <name type="scientific">uncultured Desulfovibrio sp</name>
    <dbReference type="NCBI Taxonomy" id="167968"/>
    <lineage>
        <taxon>Bacteria</taxon>
        <taxon>Pseudomonadati</taxon>
        <taxon>Thermodesulfobacteriota</taxon>
        <taxon>Desulfovibrionia</taxon>
        <taxon>Desulfovibrionales</taxon>
        <taxon>Desulfovibrionaceae</taxon>
        <taxon>Desulfovibrio</taxon>
        <taxon>environmental samples</taxon>
    </lineage>
</organism>
<feature type="region of interest" description="Disordered" evidence="1">
    <location>
        <begin position="19"/>
        <end position="55"/>
    </location>
</feature>
<feature type="compositionally biased region" description="Low complexity" evidence="1">
    <location>
        <begin position="21"/>
        <end position="33"/>
    </location>
</feature>
<dbReference type="AlphaFoldDB" id="A0A212L4H9"/>
<evidence type="ECO:0000256" key="1">
    <source>
        <dbReference type="SAM" id="MobiDB-lite"/>
    </source>
</evidence>
<reference evidence="2" key="1">
    <citation type="submission" date="2016-08" db="EMBL/GenBank/DDBJ databases">
        <authorList>
            <person name="Seilhamer J.J."/>
        </authorList>
    </citation>
    <scope>NUCLEOTIDE SEQUENCE</scope>
    <source>
        <strain evidence="2">86-1</strain>
    </source>
</reference>
<sequence length="55" mass="6031">MRVKRLPDGMVIDLMPCASEPAQNKAAQNKAAPRAVRESATGRQPLRGLYPQNAR</sequence>
<gene>
    <name evidence="2" type="ORF">KL86DES1_20622</name>
</gene>
<evidence type="ECO:0000313" key="2">
    <source>
        <dbReference type="EMBL" id="SCM72450.1"/>
    </source>
</evidence>
<protein>
    <submittedName>
        <fullName evidence="2">Uncharacterized protein</fullName>
    </submittedName>
</protein>
<proteinExistence type="predicted"/>
<name>A0A212L4H9_9BACT</name>
<accession>A0A212L4H9</accession>
<dbReference type="EMBL" id="FMJC01000002">
    <property type="protein sequence ID" value="SCM72450.1"/>
    <property type="molecule type" value="Genomic_DNA"/>
</dbReference>